<keyword evidence="8" id="KW-0106">Calcium</keyword>
<evidence type="ECO:0000256" key="1">
    <source>
        <dbReference type="ARBA" id="ARBA00004245"/>
    </source>
</evidence>
<evidence type="ECO:0000256" key="8">
    <source>
        <dbReference type="ARBA" id="ARBA00022837"/>
    </source>
</evidence>
<dbReference type="GO" id="GO:0003779">
    <property type="term" value="F:actin binding"/>
    <property type="evidence" value="ECO:0007669"/>
    <property type="project" value="UniProtKB-KW"/>
</dbReference>
<dbReference type="GO" id="GO:0050804">
    <property type="term" value="P:modulation of chemical synaptic transmission"/>
    <property type="evidence" value="ECO:0007669"/>
    <property type="project" value="UniProtKB-ARBA"/>
</dbReference>
<evidence type="ECO:0000256" key="10">
    <source>
        <dbReference type="ARBA" id="ARBA00023203"/>
    </source>
</evidence>
<dbReference type="Pfam" id="PF00569">
    <property type="entry name" value="ZZ"/>
    <property type="match status" value="1"/>
</dbReference>
<dbReference type="SUPFAM" id="SSF57850">
    <property type="entry name" value="RING/U-box"/>
    <property type="match status" value="1"/>
</dbReference>
<evidence type="ECO:0000256" key="3">
    <source>
        <dbReference type="ARBA" id="ARBA00022475"/>
    </source>
</evidence>
<feature type="compositionally biased region" description="Polar residues" evidence="13">
    <location>
        <begin position="889"/>
        <end position="905"/>
    </location>
</feature>
<evidence type="ECO:0000256" key="9">
    <source>
        <dbReference type="ARBA" id="ARBA00023136"/>
    </source>
</evidence>
<sequence>MITIKNLKGDLLVDWHRDQTKNGVPYYKNCRLETSQWYHPDYVLLLQGVIQRFRGTRYTAYRMAQKLAHIRDTLGVTSVNLQTMVAAFASVGLTSSDCNDDQISVAVTEALLENLFVLPESENNSSYRRRGAVQSKRLKQLHSDDKLKAGGVSGPKKPCKCESRRTSCSAKEASQKQLHDKKYCNVCANSFEEIDKSVSVELLLNLLLNLFDQGRSGVVPVLGCKLVLCVLCGADVSLQRTQAFLAAQLTGNEGQISRGTLHRALLLLARLPELLGEELWFGRQLVDATVSTAFQPQADVRSLTSTSLCAWLHQEPQTLVWWSTLYRLTYASTVEHAGVQCSACSADSPTGLLYVCRQCPGYALCQLCFFTARCSAPHSPDHAVQEHCQQVGLRERGAAALDRVAAKLRLSSRSSATQRFLPLPGSHATTVSGREHKIRPDPTTPAPSGAVRQSPACAATTSSMPTRTVSPAPPGGDAWSVSIVPDDHCSTEDACESPNDVNGYRKINDDFDCDPVKNLERKISEGIHASDDDEVEALKKIDRGVAKDKNEEYEKINDTVRNISEDPMERKLVTVQSSLMSRQPLKPLNPTEVQEAFSDHRLPNFLHPGAENVPNKGKKSKKSKKSLLNRLFKGPRSNKCYQMNCTTKDDIKLQSKPGDSPSPFVRNDTRSRSLNVNPENPNHGVASGNQNLYGRFRYGSCRMNPAYTAAGRTIKVQDDAGRIPVADKALACLDETLLRMERQNSTNRCQQQLQLHGSSKTHISAGDSPRRQLASVISQLQGGYCALSNTSLRGANSAAVVQQHTRSLAQHIAALRSVLQKMNGPVGVVTPCVRSTLERQRHERVPSFESSTPISGAPLRPRMPTKNFDLAPPKTTYIPRGSPGPREPMNSNVGQQQRPASSTDKLQVAPNRKMKTTSWSALSPIVHSGCDSARRLDDTAIVMKKLGEQEKAQALGIVEADRGSLAHEAPRDLRSTEDSGAPEECRLPSFTEVSFSDLTRTGSDRVFRTWGGSGRSCTRDVYSVDCDAVLSASDGLATLVGDQATLVGGQATVTDRDSVSGKYDSLRSNNGSNCDNKNAFTAPLSRVVASSVSRSSNNTRASVLGNLDTTSGVSISGSNSMSTSLDMSCEQLQLELEDILQQLDAMFPAGGLSSDSECDGVVVAAQELGDCLAEYVNAVPSQDQ</sequence>
<evidence type="ECO:0000256" key="5">
    <source>
        <dbReference type="ARBA" id="ARBA00022723"/>
    </source>
</evidence>
<evidence type="ECO:0000259" key="15">
    <source>
        <dbReference type="PROSITE" id="PS50135"/>
    </source>
</evidence>
<dbReference type="Pfam" id="PF09068">
    <property type="entry name" value="EF-hand_2"/>
    <property type="match status" value="1"/>
</dbReference>
<keyword evidence="9" id="KW-0472">Membrane</keyword>
<feature type="region of interest" description="Disordered" evidence="13">
    <location>
        <begin position="651"/>
        <end position="688"/>
    </location>
</feature>
<organism evidence="16 17">
    <name type="scientific">Hyalella azteca</name>
    <name type="common">Amphipod</name>
    <dbReference type="NCBI Taxonomy" id="294128"/>
    <lineage>
        <taxon>Eukaryota</taxon>
        <taxon>Metazoa</taxon>
        <taxon>Ecdysozoa</taxon>
        <taxon>Arthropoda</taxon>
        <taxon>Crustacea</taxon>
        <taxon>Multicrustacea</taxon>
        <taxon>Malacostraca</taxon>
        <taxon>Eumalacostraca</taxon>
        <taxon>Peracarida</taxon>
        <taxon>Amphipoda</taxon>
        <taxon>Senticaudata</taxon>
        <taxon>Talitrida</taxon>
        <taxon>Talitroidea</taxon>
        <taxon>Hyalellidae</taxon>
        <taxon>Hyalella</taxon>
    </lineage>
</organism>
<dbReference type="InterPro" id="IPR050774">
    <property type="entry name" value="KCMF1/Dystrophin"/>
</dbReference>
<dbReference type="GO" id="GO:0016010">
    <property type="term" value="C:dystrophin-associated glycoprotein complex"/>
    <property type="evidence" value="ECO:0007669"/>
    <property type="project" value="UniProtKB-ARBA"/>
</dbReference>
<proteinExistence type="predicted"/>
<keyword evidence="10" id="KW-0009">Actin-binding</keyword>
<evidence type="ECO:0000313" key="17">
    <source>
        <dbReference type="RefSeq" id="XP_047739278.1"/>
    </source>
</evidence>
<dbReference type="PANTHER" id="PTHR12268:SF14">
    <property type="entry name" value="DYSTROPHIN-1"/>
    <property type="match status" value="1"/>
</dbReference>
<accession>A0A979FRN0</accession>
<evidence type="ECO:0000256" key="2">
    <source>
        <dbReference type="ARBA" id="ARBA00004278"/>
    </source>
</evidence>
<keyword evidence="6 12" id="KW-0863">Zinc-finger</keyword>
<evidence type="ECO:0000256" key="13">
    <source>
        <dbReference type="SAM" id="MobiDB-lite"/>
    </source>
</evidence>
<feature type="domain" description="WW" evidence="14">
    <location>
        <begin position="9"/>
        <end position="42"/>
    </location>
</feature>
<feature type="domain" description="ZZ-type" evidence="15">
    <location>
        <begin position="336"/>
        <end position="392"/>
    </location>
</feature>
<feature type="compositionally biased region" description="Polar residues" evidence="13">
    <location>
        <begin position="459"/>
        <end position="469"/>
    </location>
</feature>
<dbReference type="InterPro" id="IPR015154">
    <property type="entry name" value="EF-hand_dom_typ2"/>
</dbReference>
<keyword evidence="4" id="KW-0963">Cytoplasm</keyword>
<feature type="region of interest" description="Disordered" evidence="13">
    <location>
        <begin position="840"/>
        <end position="915"/>
    </location>
</feature>
<feature type="region of interest" description="Disordered" evidence="13">
    <location>
        <begin position="602"/>
        <end position="629"/>
    </location>
</feature>
<dbReference type="InterPro" id="IPR000433">
    <property type="entry name" value="Znf_ZZ"/>
</dbReference>
<dbReference type="GO" id="GO:0046716">
    <property type="term" value="P:muscle cell cellular homeostasis"/>
    <property type="evidence" value="ECO:0007669"/>
    <property type="project" value="UniProtKB-ARBA"/>
</dbReference>
<dbReference type="InterPro" id="IPR011992">
    <property type="entry name" value="EF-hand-dom_pair"/>
</dbReference>
<dbReference type="GO" id="GO:0005856">
    <property type="term" value="C:cytoskeleton"/>
    <property type="evidence" value="ECO:0007669"/>
    <property type="project" value="UniProtKB-SubCell"/>
</dbReference>
<keyword evidence="7" id="KW-0862">Zinc</keyword>
<keyword evidence="3" id="KW-1003">Cell membrane</keyword>
<dbReference type="GO" id="GO:0042383">
    <property type="term" value="C:sarcolemma"/>
    <property type="evidence" value="ECO:0007669"/>
    <property type="project" value="UniProtKB-SubCell"/>
</dbReference>
<reference evidence="17" key="1">
    <citation type="submission" date="2025-08" db="UniProtKB">
        <authorList>
            <consortium name="RefSeq"/>
        </authorList>
    </citation>
    <scope>IDENTIFICATION</scope>
    <source>
        <tissue evidence="17">Whole organism</tissue>
    </source>
</reference>
<protein>
    <submittedName>
        <fullName evidence="17">Uncharacterized protein LOC108679752 isoform X1</fullName>
    </submittedName>
</protein>
<dbReference type="AlphaFoldDB" id="A0A979FRN0"/>
<evidence type="ECO:0000256" key="11">
    <source>
        <dbReference type="ARBA" id="ARBA00023212"/>
    </source>
</evidence>
<dbReference type="GO" id="GO:0008270">
    <property type="term" value="F:zinc ion binding"/>
    <property type="evidence" value="ECO:0007669"/>
    <property type="project" value="UniProtKB-KW"/>
</dbReference>
<dbReference type="InterPro" id="IPR015153">
    <property type="entry name" value="EF-hand_dom_typ1"/>
</dbReference>
<evidence type="ECO:0000256" key="6">
    <source>
        <dbReference type="ARBA" id="ARBA00022771"/>
    </source>
</evidence>
<dbReference type="PROSITE" id="PS50020">
    <property type="entry name" value="WW_DOMAIN_2"/>
    <property type="match status" value="1"/>
</dbReference>
<gene>
    <name evidence="17" type="primary">LOC108679752</name>
</gene>
<evidence type="ECO:0000256" key="7">
    <source>
        <dbReference type="ARBA" id="ARBA00022833"/>
    </source>
</evidence>
<feature type="compositionally biased region" description="Basic residues" evidence="13">
    <location>
        <begin position="616"/>
        <end position="627"/>
    </location>
</feature>
<feature type="region of interest" description="Disordered" evidence="13">
    <location>
        <begin position="419"/>
        <end position="475"/>
    </location>
</feature>
<dbReference type="Proteomes" id="UP000694843">
    <property type="component" value="Unplaced"/>
</dbReference>
<dbReference type="InterPro" id="IPR036020">
    <property type="entry name" value="WW_dom_sf"/>
</dbReference>
<evidence type="ECO:0000259" key="14">
    <source>
        <dbReference type="PROSITE" id="PS50020"/>
    </source>
</evidence>
<dbReference type="GeneID" id="108679752"/>
<name>A0A979FRN0_HYAAZ</name>
<dbReference type="KEGG" id="hazt:108679752"/>
<dbReference type="InterPro" id="IPR001202">
    <property type="entry name" value="WW_dom"/>
</dbReference>
<comment type="subcellular location">
    <subcellularLocation>
        <location evidence="2">Cell membrane</location>
        <location evidence="2">Sarcolemma</location>
        <topology evidence="2">Peripheral membrane protein</topology>
        <orientation evidence="2">Cytoplasmic side</orientation>
    </subcellularLocation>
    <subcellularLocation>
        <location evidence="1">Cytoplasm</location>
        <location evidence="1">Cytoskeleton</location>
    </subcellularLocation>
</comment>
<dbReference type="SUPFAM" id="SSF47473">
    <property type="entry name" value="EF-hand"/>
    <property type="match status" value="1"/>
</dbReference>
<dbReference type="OrthoDB" id="10014385at2759"/>
<dbReference type="PANTHER" id="PTHR12268">
    <property type="entry name" value="E3 UBIQUITIN-PROTEIN LIGASE KCMF1"/>
    <property type="match status" value="1"/>
</dbReference>
<dbReference type="RefSeq" id="XP_047739278.1">
    <property type="nucleotide sequence ID" value="XM_047883322.1"/>
</dbReference>
<evidence type="ECO:0000256" key="12">
    <source>
        <dbReference type="PROSITE-ProRule" id="PRU00228"/>
    </source>
</evidence>
<keyword evidence="11" id="KW-0206">Cytoskeleton</keyword>
<dbReference type="Gene3D" id="1.10.238.10">
    <property type="entry name" value="EF-hand"/>
    <property type="match status" value="2"/>
</dbReference>
<dbReference type="Pfam" id="PF09069">
    <property type="entry name" value="EF-hand_3"/>
    <property type="match status" value="1"/>
</dbReference>
<evidence type="ECO:0000313" key="16">
    <source>
        <dbReference type="Proteomes" id="UP000694843"/>
    </source>
</evidence>
<dbReference type="GO" id="GO:0005737">
    <property type="term" value="C:cytoplasm"/>
    <property type="evidence" value="ECO:0007669"/>
    <property type="project" value="UniProtKB-ARBA"/>
</dbReference>
<dbReference type="InterPro" id="IPR043145">
    <property type="entry name" value="Znf_ZZ_sf"/>
</dbReference>
<keyword evidence="5" id="KW-0479">Metal-binding</keyword>
<evidence type="ECO:0000256" key="4">
    <source>
        <dbReference type="ARBA" id="ARBA00022490"/>
    </source>
</evidence>
<dbReference type="SUPFAM" id="SSF51045">
    <property type="entry name" value="WW domain"/>
    <property type="match status" value="1"/>
</dbReference>
<dbReference type="PROSITE" id="PS01159">
    <property type="entry name" value="WW_DOMAIN_1"/>
    <property type="match status" value="1"/>
</dbReference>
<keyword evidence="16" id="KW-1185">Reference proteome</keyword>
<dbReference type="CDD" id="cd00201">
    <property type="entry name" value="WW"/>
    <property type="match status" value="1"/>
</dbReference>
<dbReference type="PROSITE" id="PS50135">
    <property type="entry name" value="ZF_ZZ_2"/>
    <property type="match status" value="1"/>
</dbReference>
<dbReference type="Gene3D" id="3.30.60.90">
    <property type="match status" value="1"/>
</dbReference>